<dbReference type="Pfam" id="PF02617">
    <property type="entry name" value="ClpS"/>
    <property type="match status" value="1"/>
</dbReference>
<proteinExistence type="inferred from homology"/>
<dbReference type="EMBL" id="UINC01004223">
    <property type="protein sequence ID" value="SVA12731.1"/>
    <property type="molecule type" value="Genomic_DNA"/>
</dbReference>
<accession>A0A381TB05</accession>
<sequence>MKKLIHGDKVDITHLDVLEVKMQQDQNPDEFVDDMDGMEEDLAVARSRKKKHLGNRVKPPHKYAVILHNDNYTPMEFVVYVLIEIFHHPPERAERIMLSVHKDGMGVAGIYHLEIAEQKAYETAEEAQNNQYPLKINVEKVA</sequence>
<name>A0A381TB05_9ZZZZ</name>
<dbReference type="FunFam" id="3.30.1390.10:FF:000002">
    <property type="entry name" value="ATP-dependent Clp protease adapter protein ClpS"/>
    <property type="match status" value="1"/>
</dbReference>
<evidence type="ECO:0000259" key="1">
    <source>
        <dbReference type="Pfam" id="PF02617"/>
    </source>
</evidence>
<dbReference type="Gene3D" id="3.30.1390.10">
    <property type="match status" value="1"/>
</dbReference>
<dbReference type="GO" id="GO:0030163">
    <property type="term" value="P:protein catabolic process"/>
    <property type="evidence" value="ECO:0007669"/>
    <property type="project" value="InterPro"/>
</dbReference>
<dbReference type="PANTHER" id="PTHR33473:SF19">
    <property type="entry name" value="ATP-DEPENDENT CLP PROTEASE ADAPTER PROTEIN CLPS"/>
    <property type="match status" value="1"/>
</dbReference>
<dbReference type="InterPro" id="IPR003769">
    <property type="entry name" value="ClpS_core"/>
</dbReference>
<organism evidence="2">
    <name type="scientific">marine metagenome</name>
    <dbReference type="NCBI Taxonomy" id="408172"/>
    <lineage>
        <taxon>unclassified sequences</taxon>
        <taxon>metagenomes</taxon>
        <taxon>ecological metagenomes</taxon>
    </lineage>
</organism>
<reference evidence="2" key="1">
    <citation type="submission" date="2018-05" db="EMBL/GenBank/DDBJ databases">
        <authorList>
            <person name="Lanie J.A."/>
            <person name="Ng W.-L."/>
            <person name="Kazmierczak K.M."/>
            <person name="Andrzejewski T.M."/>
            <person name="Davidsen T.M."/>
            <person name="Wayne K.J."/>
            <person name="Tettelin H."/>
            <person name="Glass J.I."/>
            <person name="Rusch D."/>
            <person name="Podicherti R."/>
            <person name="Tsui H.-C.T."/>
            <person name="Winkler M.E."/>
        </authorList>
    </citation>
    <scope>NUCLEOTIDE SEQUENCE</scope>
</reference>
<dbReference type="AlphaFoldDB" id="A0A381TB05"/>
<dbReference type="GO" id="GO:0006508">
    <property type="term" value="P:proteolysis"/>
    <property type="evidence" value="ECO:0007669"/>
    <property type="project" value="InterPro"/>
</dbReference>
<protein>
    <recommendedName>
        <fullName evidence="1">Adaptor protein ClpS core domain-containing protein</fullName>
    </recommendedName>
</protein>
<dbReference type="HAMAP" id="MF_00302">
    <property type="entry name" value="ClpS"/>
    <property type="match status" value="1"/>
</dbReference>
<dbReference type="PANTHER" id="PTHR33473">
    <property type="entry name" value="ATP-DEPENDENT CLP PROTEASE ADAPTER PROTEIN CLPS1, CHLOROPLASTIC"/>
    <property type="match status" value="1"/>
</dbReference>
<dbReference type="SUPFAM" id="SSF54736">
    <property type="entry name" value="ClpS-like"/>
    <property type="match status" value="1"/>
</dbReference>
<evidence type="ECO:0000313" key="2">
    <source>
        <dbReference type="EMBL" id="SVA12731.1"/>
    </source>
</evidence>
<dbReference type="InterPro" id="IPR022935">
    <property type="entry name" value="ClpS"/>
</dbReference>
<gene>
    <name evidence="2" type="ORF">METZ01_LOCUS65585</name>
</gene>
<feature type="domain" description="Adaptor protein ClpS core" evidence="1">
    <location>
        <begin position="58"/>
        <end position="136"/>
    </location>
</feature>
<dbReference type="InterPro" id="IPR014719">
    <property type="entry name" value="Ribosomal_bL12_C/ClpS-like"/>
</dbReference>